<dbReference type="KEGG" id="pbl:PAAG_11888"/>
<keyword evidence="3" id="KW-1185">Reference proteome</keyword>
<dbReference type="VEuPathDB" id="FungiDB:PAAG_11888"/>
<dbReference type="GeneID" id="26970731"/>
<reference evidence="2 3" key="1">
    <citation type="journal article" date="2011" name="PLoS Genet.">
        <title>Comparative genomic analysis of human fungal pathogens causing paracoccidioidomycosis.</title>
        <authorList>
            <person name="Desjardins C.A."/>
            <person name="Champion M.D."/>
            <person name="Holder J.W."/>
            <person name="Muszewska A."/>
            <person name="Goldberg J."/>
            <person name="Bailao A.M."/>
            <person name="Brigido M.M."/>
            <person name="Ferreira M.E."/>
            <person name="Garcia A.M."/>
            <person name="Grynberg M."/>
            <person name="Gujja S."/>
            <person name="Heiman D.I."/>
            <person name="Henn M.R."/>
            <person name="Kodira C.D."/>
            <person name="Leon-Narvaez H."/>
            <person name="Longo L.V."/>
            <person name="Ma L.J."/>
            <person name="Malavazi I."/>
            <person name="Matsuo A.L."/>
            <person name="Morais F.V."/>
            <person name="Pereira M."/>
            <person name="Rodriguez-Brito S."/>
            <person name="Sakthikumar S."/>
            <person name="Salem-Izacc S.M."/>
            <person name="Sykes S.M."/>
            <person name="Teixeira M.M."/>
            <person name="Vallejo M.C."/>
            <person name="Walter M.E."/>
            <person name="Yandava C."/>
            <person name="Young S."/>
            <person name="Zeng Q."/>
            <person name="Zucker J."/>
            <person name="Felipe M.S."/>
            <person name="Goldman G.H."/>
            <person name="Haas B.J."/>
            <person name="McEwen J.G."/>
            <person name="Nino-Vega G."/>
            <person name="Puccia R."/>
            <person name="San-Blas G."/>
            <person name="Soares C.M."/>
            <person name="Birren B.W."/>
            <person name="Cuomo C.A."/>
        </authorList>
    </citation>
    <scope>NUCLEOTIDE SEQUENCE [LARGE SCALE GENOMIC DNA]</scope>
    <source>
        <strain evidence="3">ATCC MYA-826 / Pb01</strain>
    </source>
</reference>
<feature type="compositionally biased region" description="Basic and acidic residues" evidence="1">
    <location>
        <begin position="47"/>
        <end position="75"/>
    </location>
</feature>
<evidence type="ECO:0000256" key="1">
    <source>
        <dbReference type="SAM" id="MobiDB-lite"/>
    </source>
</evidence>
<accession>A0A0A2V4X6</accession>
<dbReference type="Proteomes" id="UP000002059">
    <property type="component" value="Partially assembled WGS sequence"/>
</dbReference>
<sequence length="75" mass="8109">MPIPQSIHAALAEIPPTAPYQQMHKPIGGFDAMPEPAAPDQGNGGYEAERSRIGRGQDGRGREERRGGQRMKGVE</sequence>
<dbReference type="RefSeq" id="XP_015702944.1">
    <property type="nucleotide sequence ID" value="XM_015847456.1"/>
</dbReference>
<protein>
    <submittedName>
        <fullName evidence="2">Uncharacterized protein</fullName>
    </submittedName>
</protein>
<dbReference type="EMBL" id="KN294002">
    <property type="protein sequence ID" value="KGQ01422.1"/>
    <property type="molecule type" value="Genomic_DNA"/>
</dbReference>
<dbReference type="AlphaFoldDB" id="A0A0A2V4X6"/>
<dbReference type="HOGENOM" id="CLU_2671708_0_0_1"/>
<evidence type="ECO:0000313" key="2">
    <source>
        <dbReference type="EMBL" id="KGQ01422.1"/>
    </source>
</evidence>
<gene>
    <name evidence="2" type="ORF">PAAG_11888</name>
</gene>
<name>A0A0A2V4X6_PARBA</name>
<organism evidence="2 3">
    <name type="scientific">Paracoccidioides lutzii (strain ATCC MYA-826 / Pb01)</name>
    <name type="common">Paracoccidioides brasiliensis</name>
    <dbReference type="NCBI Taxonomy" id="502779"/>
    <lineage>
        <taxon>Eukaryota</taxon>
        <taxon>Fungi</taxon>
        <taxon>Dikarya</taxon>
        <taxon>Ascomycota</taxon>
        <taxon>Pezizomycotina</taxon>
        <taxon>Eurotiomycetes</taxon>
        <taxon>Eurotiomycetidae</taxon>
        <taxon>Onygenales</taxon>
        <taxon>Ajellomycetaceae</taxon>
        <taxon>Paracoccidioides</taxon>
    </lineage>
</organism>
<proteinExistence type="predicted"/>
<feature type="region of interest" description="Disordered" evidence="1">
    <location>
        <begin position="1"/>
        <end position="75"/>
    </location>
</feature>
<evidence type="ECO:0000313" key="3">
    <source>
        <dbReference type="Proteomes" id="UP000002059"/>
    </source>
</evidence>